<evidence type="ECO:0000313" key="8">
    <source>
        <dbReference type="Proteomes" id="UP000273978"/>
    </source>
</evidence>
<dbReference type="Pfam" id="PF10040">
    <property type="entry name" value="CRISPR_Cas6"/>
    <property type="match status" value="1"/>
</dbReference>
<dbReference type="Proteomes" id="UP000217726">
    <property type="component" value="Unassembled WGS sequence"/>
</dbReference>
<accession>A0A285FZP0</accession>
<reference evidence="6" key="1">
    <citation type="submission" date="2017-09" db="EMBL/GenBank/DDBJ databases">
        <authorList>
            <person name="Varghese N."/>
            <person name="Submissions S."/>
        </authorList>
    </citation>
    <scope>NUCLEOTIDE SEQUENCE [LARGE SCALE GENOMIC DNA]</scope>
    <source>
        <strain evidence="6">WG-1MB</strain>
    </source>
</reference>
<dbReference type="Gene3D" id="3.30.70.1900">
    <property type="match status" value="1"/>
</dbReference>
<dbReference type="OrthoDB" id="144511at2157"/>
<dbReference type="RefSeq" id="WP_096712439.1">
    <property type="nucleotide sequence ID" value="NZ_OBDR01000006.1"/>
</dbReference>
<evidence type="ECO:0000313" key="3">
    <source>
        <dbReference type="EMBL" id="RNI12278.1"/>
    </source>
</evidence>
<proteinExistence type="predicted"/>
<name>A0A285FZP0_9EURY</name>
<dbReference type="EMBL" id="RJJF01000002">
    <property type="protein sequence ID" value="RNI12278.1"/>
    <property type="molecule type" value="Genomic_DNA"/>
</dbReference>
<reference evidence="4" key="2">
    <citation type="submission" date="2017-09" db="EMBL/GenBank/DDBJ databases">
        <authorList>
            <person name="Ehlers B."/>
            <person name="Leendertz F.H."/>
        </authorList>
    </citation>
    <scope>NUCLEOTIDE SEQUENCE [LARGE SCALE GENOMIC DNA]</scope>
    <source>
        <strain evidence="4">WG-1MB</strain>
    </source>
</reference>
<evidence type="ECO:0000313" key="7">
    <source>
        <dbReference type="Proteomes" id="UP000251060"/>
    </source>
</evidence>
<sequence length="264" mass="30091">MITTVVQVDISTNQNVKKKFIGSVFRGWLGYNLKCDTNKKCEGCKDTEKCPYFMVFKEKTGVRPYSILAFADKQKIRGIIRLYGDKKKFAPKILSYIKKNENNTHFGGQKYKIDSIKAYNQNIKPINTKDRVRIATVSPLHLTSNQDMEIIPSFNTILRSSIRAYNRIAKYHDTDNYPFHVGEDITESDAEIVDFDINTVEYSHVNINNKKMFFSGVEGWVEYDTSALPSEIGTILGMGEALQIGKHTTYGFGGFMVTNKEDTD</sequence>
<reference evidence="5 9" key="4">
    <citation type="submission" date="2019-03" db="EMBL/GenBank/DDBJ databases">
        <title>Subsurface microbial communities from deep shales in Ohio and West Virginia, USA.</title>
        <authorList>
            <person name="Wrighton K."/>
        </authorList>
    </citation>
    <scope>NUCLEOTIDE SEQUENCE [LARGE SCALE GENOMIC DNA]</scope>
    <source>
        <strain evidence="2 7">DSM 10369</strain>
        <strain evidence="5 9">WG1_MB</strain>
    </source>
</reference>
<protein>
    <submittedName>
        <fullName evidence="3">CRISPR system precrRNA processing endoribonuclease RAMP protein Cas6</fullName>
    </submittedName>
    <submittedName>
        <fullName evidence="4">CRISPR-associated endoribonuclease Cas6</fullName>
    </submittedName>
</protein>
<gene>
    <name evidence="2" type="ORF">B0H22_10913</name>
    <name evidence="5" type="ORF">C7960_1786</name>
    <name evidence="3" type="ORF">EDD83_01580</name>
    <name evidence="4" type="ORF">SAMN06295989_10644</name>
</gene>
<evidence type="ECO:0000313" key="5">
    <source>
        <dbReference type="EMBL" id="TCL12523.1"/>
    </source>
</evidence>
<evidence type="ECO:0000313" key="2">
    <source>
        <dbReference type="EMBL" id="PQV42076.1"/>
    </source>
</evidence>
<dbReference type="EMBL" id="OBDR01000006">
    <property type="protein sequence ID" value="SNY16735.1"/>
    <property type="molecule type" value="Genomic_DNA"/>
</dbReference>
<dbReference type="Proteomes" id="UP000273978">
    <property type="component" value="Unassembled WGS sequence"/>
</dbReference>
<evidence type="ECO:0000313" key="4">
    <source>
        <dbReference type="EMBL" id="SNY16735.1"/>
    </source>
</evidence>
<evidence type="ECO:0000259" key="1">
    <source>
        <dbReference type="Pfam" id="PF10040"/>
    </source>
</evidence>
<reference evidence="3 8" key="3">
    <citation type="submission" date="2018-10" db="EMBL/GenBank/DDBJ databases">
        <title>Cultivation of a novel Methanohalophilus strain from Kebrit Deep of the Red Sea and a genomic comparison of members of the genus Methanohalophilus.</title>
        <authorList>
            <person name="Guan Y."/>
            <person name="Ngugi D.K."/>
            <person name="Stingl U."/>
        </authorList>
    </citation>
    <scope>NUCLEOTIDE SEQUENCE [LARGE SCALE GENOMIC DNA]</scope>
    <source>
        <strain evidence="3 8">DSM 10369</strain>
    </source>
</reference>
<organism evidence="4 6">
    <name type="scientific">Methanohalophilus euhalobius</name>
    <dbReference type="NCBI Taxonomy" id="51203"/>
    <lineage>
        <taxon>Archaea</taxon>
        <taxon>Methanobacteriati</taxon>
        <taxon>Methanobacteriota</taxon>
        <taxon>Stenosarchaea group</taxon>
        <taxon>Methanomicrobia</taxon>
        <taxon>Methanosarcinales</taxon>
        <taxon>Methanosarcinaceae</taxon>
        <taxon>Methanohalophilus</taxon>
    </lineage>
</organism>
<keyword evidence="6" id="KW-1185">Reference proteome</keyword>
<dbReference type="EMBL" id="PVBU01000009">
    <property type="protein sequence ID" value="PQV42076.1"/>
    <property type="molecule type" value="Genomic_DNA"/>
</dbReference>
<evidence type="ECO:0000313" key="9">
    <source>
        <dbReference type="Proteomes" id="UP000295404"/>
    </source>
</evidence>
<dbReference type="InterPro" id="IPR019267">
    <property type="entry name" value="CRISPR-assoc_Cas6_C"/>
</dbReference>
<dbReference type="EMBL" id="SMMS01000001">
    <property type="protein sequence ID" value="TCL12523.1"/>
    <property type="molecule type" value="Genomic_DNA"/>
</dbReference>
<dbReference type="Proteomes" id="UP000251060">
    <property type="component" value="Unassembled WGS sequence"/>
</dbReference>
<dbReference type="Proteomes" id="UP000295404">
    <property type="component" value="Unassembled WGS sequence"/>
</dbReference>
<feature type="domain" description="CRISPR-associated protein Cas6 C-terminal" evidence="1">
    <location>
        <begin position="136"/>
        <end position="254"/>
    </location>
</feature>
<evidence type="ECO:0000313" key="6">
    <source>
        <dbReference type="Proteomes" id="UP000217726"/>
    </source>
</evidence>
<dbReference type="AlphaFoldDB" id="A0A285FZP0"/>